<dbReference type="Proteomes" id="UP000675554">
    <property type="component" value="Unassembled WGS sequence"/>
</dbReference>
<keyword evidence="3" id="KW-1185">Reference proteome</keyword>
<reference evidence="2" key="1">
    <citation type="submission" date="2021-04" db="EMBL/GenBank/DDBJ databases">
        <title>Sequencing of actinobacteria type strains.</title>
        <authorList>
            <person name="Nguyen G.-S."/>
            <person name="Wentzel A."/>
        </authorList>
    </citation>
    <scope>NUCLEOTIDE SEQUENCE</scope>
    <source>
        <strain evidence="2">DSM 42095</strain>
    </source>
</reference>
<dbReference type="InterPro" id="IPR025351">
    <property type="entry name" value="Pvc16_N"/>
</dbReference>
<proteinExistence type="predicted"/>
<evidence type="ECO:0000259" key="1">
    <source>
        <dbReference type="Pfam" id="PF14065"/>
    </source>
</evidence>
<feature type="non-terminal residue" evidence="2">
    <location>
        <position position="112"/>
    </location>
</feature>
<dbReference type="AlphaFoldDB" id="A0A8T4J608"/>
<protein>
    <submittedName>
        <fullName evidence="2">DUF4255 domain-containing protein</fullName>
    </submittedName>
</protein>
<organism evidence="2 3">
    <name type="scientific">Streptomyces daliensis</name>
    <dbReference type="NCBI Taxonomy" id="299421"/>
    <lineage>
        <taxon>Bacteria</taxon>
        <taxon>Bacillati</taxon>
        <taxon>Actinomycetota</taxon>
        <taxon>Actinomycetes</taxon>
        <taxon>Kitasatosporales</taxon>
        <taxon>Streptomycetaceae</taxon>
        <taxon>Streptomyces</taxon>
    </lineage>
</organism>
<accession>A0A8T4J608</accession>
<evidence type="ECO:0000313" key="2">
    <source>
        <dbReference type="EMBL" id="MBR7678662.1"/>
    </source>
</evidence>
<feature type="domain" description="Pvc16 N-terminal" evidence="1">
    <location>
        <begin position="7"/>
        <end position="111"/>
    </location>
</feature>
<dbReference type="EMBL" id="JAGSMN010001693">
    <property type="protein sequence ID" value="MBR7678662.1"/>
    <property type="molecule type" value="Genomic_DNA"/>
</dbReference>
<feature type="non-terminal residue" evidence="2">
    <location>
        <position position="1"/>
    </location>
</feature>
<name>A0A8T4J608_9ACTN</name>
<comment type="caution">
    <text evidence="2">The sequence shown here is derived from an EMBL/GenBank/DDBJ whole genome shotgun (WGS) entry which is preliminary data.</text>
</comment>
<evidence type="ECO:0000313" key="3">
    <source>
        <dbReference type="Proteomes" id="UP000675554"/>
    </source>
</evidence>
<gene>
    <name evidence="2" type="ORF">KDA82_38050</name>
</gene>
<dbReference type="Pfam" id="PF14065">
    <property type="entry name" value="Pvc16_N"/>
    <property type="match status" value="1"/>
</dbReference>
<sequence length="112" mass="12035">EDGTVTGWRTPPRWFELAYLVTTWTSRPQDEHRLLSETLRCLVAVDVLPQRLLTGTLAELGLAVSLDAGGQSERGPSVPDVWSALGGELKPSLDVRVLAPLSGPRIPAGPPV</sequence>